<keyword evidence="8" id="KW-0067">ATP-binding</keyword>
<evidence type="ECO:0000256" key="5">
    <source>
        <dbReference type="ARBA" id="ARBA00022694"/>
    </source>
</evidence>
<dbReference type="STRING" id="1742973.COMA2_30060"/>
<dbReference type="EMBL" id="CZPZ01000023">
    <property type="protein sequence ID" value="CUS37066.1"/>
    <property type="molecule type" value="Genomic_DNA"/>
</dbReference>
<dbReference type="NCBIfam" id="TIGR00150">
    <property type="entry name" value="T6A_YjeE"/>
    <property type="match status" value="1"/>
</dbReference>
<evidence type="ECO:0000256" key="10">
    <source>
        <dbReference type="ARBA" id="ARBA00032441"/>
    </source>
</evidence>
<keyword evidence="6" id="KW-0479">Metal-binding</keyword>
<evidence type="ECO:0000256" key="4">
    <source>
        <dbReference type="ARBA" id="ARBA00022490"/>
    </source>
</evidence>
<evidence type="ECO:0000256" key="6">
    <source>
        <dbReference type="ARBA" id="ARBA00022723"/>
    </source>
</evidence>
<evidence type="ECO:0000256" key="9">
    <source>
        <dbReference type="ARBA" id="ARBA00022842"/>
    </source>
</evidence>
<dbReference type="PANTHER" id="PTHR33540:SF2">
    <property type="entry name" value="TRNA THREONYLCARBAMOYLADENOSINE BIOSYNTHESIS PROTEIN TSAE"/>
    <property type="match status" value="1"/>
</dbReference>
<evidence type="ECO:0000256" key="2">
    <source>
        <dbReference type="ARBA" id="ARBA00007599"/>
    </source>
</evidence>
<dbReference type="InterPro" id="IPR027417">
    <property type="entry name" value="P-loop_NTPase"/>
</dbReference>
<dbReference type="AlphaFoldDB" id="A0A0S4LJZ7"/>
<comment type="subcellular location">
    <subcellularLocation>
        <location evidence="1">Cytoplasm</location>
    </subcellularLocation>
</comment>
<evidence type="ECO:0000256" key="3">
    <source>
        <dbReference type="ARBA" id="ARBA00019010"/>
    </source>
</evidence>
<dbReference type="GO" id="GO:0005737">
    <property type="term" value="C:cytoplasm"/>
    <property type="evidence" value="ECO:0007669"/>
    <property type="project" value="UniProtKB-SubCell"/>
</dbReference>
<keyword evidence="4" id="KW-0963">Cytoplasm</keyword>
<dbReference type="GO" id="GO:0005524">
    <property type="term" value="F:ATP binding"/>
    <property type="evidence" value="ECO:0007669"/>
    <property type="project" value="UniProtKB-KW"/>
</dbReference>
<organism evidence="11 12">
    <name type="scientific">Candidatus Nitrospira nitrificans</name>
    <dbReference type="NCBI Taxonomy" id="1742973"/>
    <lineage>
        <taxon>Bacteria</taxon>
        <taxon>Pseudomonadati</taxon>
        <taxon>Nitrospirota</taxon>
        <taxon>Nitrospiria</taxon>
        <taxon>Nitrospirales</taxon>
        <taxon>Nitrospiraceae</taxon>
        <taxon>Nitrospira</taxon>
    </lineage>
</organism>
<dbReference type="GO" id="GO:0002949">
    <property type="term" value="P:tRNA threonylcarbamoyladenosine modification"/>
    <property type="evidence" value="ECO:0007669"/>
    <property type="project" value="InterPro"/>
</dbReference>
<keyword evidence="5" id="KW-0819">tRNA processing</keyword>
<sequence>MVTSVGSLDLHLSSPRETESFGNAIGRLLRGGEVLALIGELGAGKTALVRGIVAGLGAPAASVTSPTFLLIHEYQGRLPIIHVDLYRLQRPEETESIGLSDCLMRDDAAVAIEWADRFPHLLPGDRLEVTLIHRTRTTRRALVEARGSRSRSLLALLKKAWPRPSRSFKLRLQRGRKTSPR</sequence>
<dbReference type="Proteomes" id="UP000198736">
    <property type="component" value="Unassembled WGS sequence"/>
</dbReference>
<evidence type="ECO:0000256" key="1">
    <source>
        <dbReference type="ARBA" id="ARBA00004496"/>
    </source>
</evidence>
<accession>A0A0S4LJZ7</accession>
<evidence type="ECO:0000256" key="7">
    <source>
        <dbReference type="ARBA" id="ARBA00022741"/>
    </source>
</evidence>
<dbReference type="InterPro" id="IPR003442">
    <property type="entry name" value="T6A_TsaE"/>
</dbReference>
<keyword evidence="7" id="KW-0547">Nucleotide-binding</keyword>
<dbReference type="RefSeq" id="WP_090898733.1">
    <property type="nucleotide sequence ID" value="NZ_CZPZ01000023.1"/>
</dbReference>
<dbReference type="PANTHER" id="PTHR33540">
    <property type="entry name" value="TRNA THREONYLCARBAMOYLADENOSINE BIOSYNTHESIS PROTEIN TSAE"/>
    <property type="match status" value="1"/>
</dbReference>
<dbReference type="GO" id="GO:0046872">
    <property type="term" value="F:metal ion binding"/>
    <property type="evidence" value="ECO:0007669"/>
    <property type="project" value="UniProtKB-KW"/>
</dbReference>
<evidence type="ECO:0000256" key="8">
    <source>
        <dbReference type="ARBA" id="ARBA00022840"/>
    </source>
</evidence>
<keyword evidence="9" id="KW-0460">Magnesium</keyword>
<keyword evidence="12" id="KW-1185">Reference proteome</keyword>
<evidence type="ECO:0000313" key="11">
    <source>
        <dbReference type="EMBL" id="CUS37066.1"/>
    </source>
</evidence>
<evidence type="ECO:0000313" key="12">
    <source>
        <dbReference type="Proteomes" id="UP000198736"/>
    </source>
</evidence>
<gene>
    <name evidence="11" type="ORF">COMA2_30060</name>
</gene>
<comment type="similarity">
    <text evidence="2">Belongs to the TsaE family.</text>
</comment>
<protein>
    <recommendedName>
        <fullName evidence="3">tRNA threonylcarbamoyladenosine biosynthesis protein TsaE</fullName>
    </recommendedName>
    <alternativeName>
        <fullName evidence="10">t(6)A37 threonylcarbamoyladenosine biosynthesis protein TsaE</fullName>
    </alternativeName>
</protein>
<dbReference type="SUPFAM" id="SSF52540">
    <property type="entry name" value="P-loop containing nucleoside triphosphate hydrolases"/>
    <property type="match status" value="1"/>
</dbReference>
<dbReference type="Pfam" id="PF02367">
    <property type="entry name" value="TsaE"/>
    <property type="match status" value="1"/>
</dbReference>
<name>A0A0S4LJZ7_9BACT</name>
<proteinExistence type="inferred from homology"/>
<dbReference type="Gene3D" id="3.40.50.300">
    <property type="entry name" value="P-loop containing nucleotide triphosphate hydrolases"/>
    <property type="match status" value="1"/>
</dbReference>
<dbReference type="OrthoDB" id="9815896at2"/>
<reference evidence="12" key="1">
    <citation type="submission" date="2015-10" db="EMBL/GenBank/DDBJ databases">
        <authorList>
            <person name="Luecker S."/>
            <person name="Luecker S."/>
        </authorList>
    </citation>
    <scope>NUCLEOTIDE SEQUENCE [LARGE SCALE GENOMIC DNA]</scope>
</reference>